<dbReference type="Gene3D" id="3.40.50.620">
    <property type="entry name" value="HUPs"/>
    <property type="match status" value="1"/>
</dbReference>
<evidence type="ECO:0000256" key="8">
    <source>
        <dbReference type="ARBA" id="ARBA00048270"/>
    </source>
</evidence>
<dbReference type="GO" id="GO:0006424">
    <property type="term" value="P:glutamyl-tRNA aminoacylation"/>
    <property type="evidence" value="ECO:0007669"/>
    <property type="project" value="UniProtKB-UniRule"/>
</dbReference>
<dbReference type="GO" id="GO:0005524">
    <property type="term" value="F:ATP binding"/>
    <property type="evidence" value="ECO:0007669"/>
    <property type="project" value="UniProtKB-UniRule"/>
</dbReference>
<feature type="binding site" evidence="9">
    <location>
        <position position="75"/>
    </location>
    <ligand>
        <name>L-glutamine</name>
        <dbReference type="ChEBI" id="CHEBI:58359"/>
    </ligand>
</feature>
<evidence type="ECO:0000256" key="7">
    <source>
        <dbReference type="ARBA" id="ARBA00023146"/>
    </source>
</evidence>
<feature type="short sequence motif" description="'KMSKS' region" evidence="9">
    <location>
        <begin position="274"/>
        <end position="278"/>
    </location>
</feature>
<dbReference type="InterPro" id="IPR049437">
    <property type="entry name" value="tRNA-synt_1c_C2"/>
</dbReference>
<dbReference type="GO" id="GO:0006425">
    <property type="term" value="P:glutaminyl-tRNA aminoacylation"/>
    <property type="evidence" value="ECO:0007669"/>
    <property type="project" value="UniProtKB-UniRule"/>
</dbReference>
<dbReference type="NCBIfam" id="TIGR00440">
    <property type="entry name" value="glnS"/>
    <property type="match status" value="1"/>
</dbReference>
<evidence type="ECO:0000259" key="12">
    <source>
        <dbReference type="Pfam" id="PF03950"/>
    </source>
</evidence>
<evidence type="ECO:0000256" key="10">
    <source>
        <dbReference type="RuleBase" id="RU363037"/>
    </source>
</evidence>
<feature type="binding site" evidence="9">
    <location>
        <begin position="49"/>
        <end position="55"/>
    </location>
    <ligand>
        <name>ATP</name>
        <dbReference type="ChEBI" id="CHEBI:30616"/>
    </ligand>
</feature>
<feature type="binding site" evidence="9">
    <location>
        <begin position="267"/>
        <end position="268"/>
    </location>
    <ligand>
        <name>ATP</name>
        <dbReference type="ChEBI" id="CHEBI:30616"/>
    </ligand>
</feature>
<feature type="short sequence motif" description="'HIGH' region" evidence="9">
    <location>
        <begin position="42"/>
        <end position="52"/>
    </location>
</feature>
<evidence type="ECO:0000256" key="2">
    <source>
        <dbReference type="ARBA" id="ARBA00022490"/>
    </source>
</evidence>
<keyword evidence="15" id="KW-1185">Reference proteome</keyword>
<dbReference type="InterPro" id="IPR011035">
    <property type="entry name" value="Ribosomal_bL25/Gln-tRNA_synth"/>
</dbReference>
<keyword evidence="7 9" id="KW-0030">Aminoacyl-tRNA synthetase</keyword>
<dbReference type="InterPro" id="IPR020056">
    <property type="entry name" value="Rbsml_bL25/Gln-tRNA_synth_N"/>
</dbReference>
<evidence type="ECO:0000259" key="11">
    <source>
        <dbReference type="Pfam" id="PF00749"/>
    </source>
</evidence>
<dbReference type="NCBIfam" id="NF011291">
    <property type="entry name" value="PRK14703.1"/>
    <property type="match status" value="1"/>
</dbReference>
<dbReference type="Pfam" id="PF20974">
    <property type="entry name" value="tRNA-synt_1c_C2"/>
    <property type="match status" value="1"/>
</dbReference>
<dbReference type="InterPro" id="IPR050132">
    <property type="entry name" value="Gln/Glu-tRNA_Ligase"/>
</dbReference>
<dbReference type="Proteomes" id="UP000320176">
    <property type="component" value="Unassembled WGS sequence"/>
</dbReference>
<sequence>MTDASTEPNESDESRSKHFITQAIDADLAAGKASGVFTRFPPEPNGYLHIGHAKSICLNFGLANQYDGTCNLRFDDTNPSKEETEYVESIMDDVRWLGFQWDNLHYASDYFDQLYTWAEKLITEGHAYVCDLSSEETRTYRGSLTEPGKDSPYRKRSPEENLDLFRRMKAGEFADGARTLRAKIDMASPNINLRDPVMYRIMRAHHHRTGDKWCLYPMYDWAHGQSDSIEGITFSICTLEFENHRPLYDWYCKSLGIHHPRQIEFARLNLTYTVMSKRKLLQLVKENHVNGWDDPRMPTISGLRRRGYTPESIRNFCADIGVAKFNSTIDVVRLENAIREHLNAVAPRRMAVLDPIKLTITNWPEGQVEMMSATNNPEDPEAGSREIPFSGTLWIEKEDFQEEAPRKFFRLKKGGDVRLRAGYIIDCHDCVKDAEGNVTEILCTYDPETKSGEDKSGRKVKGTIHWVSAEHAVPITVRNYDRLFNVENPDVTDEGQSFLDHINPDSLSEITGLAEPALAESAIGDRVQFERLGYYVVDPDSEAADSIVFNRIVPLRDSWGKMVAKGKTQ</sequence>
<evidence type="ECO:0000256" key="5">
    <source>
        <dbReference type="ARBA" id="ARBA00022840"/>
    </source>
</evidence>
<dbReference type="Pfam" id="PF03950">
    <property type="entry name" value="tRNA-synt_1c_C"/>
    <property type="match status" value="1"/>
</dbReference>
<evidence type="ECO:0000313" key="15">
    <source>
        <dbReference type="Proteomes" id="UP000320176"/>
    </source>
</evidence>
<comment type="caution">
    <text evidence="9">Lacks conserved residue(s) required for the propagation of feature annotation.</text>
</comment>
<evidence type="ECO:0000256" key="6">
    <source>
        <dbReference type="ARBA" id="ARBA00022917"/>
    </source>
</evidence>
<keyword evidence="5 9" id="KW-0067">ATP-binding</keyword>
<comment type="caution">
    <text evidence="14">The sequence shown here is derived from an EMBL/GenBank/DDBJ whole genome shotgun (WGS) entry which is preliminary data.</text>
</comment>
<gene>
    <name evidence="9 14" type="primary">glnS</name>
    <name evidence="14" type="ORF">Pla52n_00130</name>
</gene>
<comment type="subcellular location">
    <subcellularLocation>
        <location evidence="9">Cytoplasm</location>
    </subcellularLocation>
</comment>
<dbReference type="PRINTS" id="PR00987">
    <property type="entry name" value="TRNASYNTHGLU"/>
</dbReference>
<organism evidence="14 15">
    <name type="scientific">Stieleria varia</name>
    <dbReference type="NCBI Taxonomy" id="2528005"/>
    <lineage>
        <taxon>Bacteria</taxon>
        <taxon>Pseudomonadati</taxon>
        <taxon>Planctomycetota</taxon>
        <taxon>Planctomycetia</taxon>
        <taxon>Pirellulales</taxon>
        <taxon>Pirellulaceae</taxon>
        <taxon>Stieleria</taxon>
    </lineage>
</organism>
<dbReference type="InterPro" id="IPR020058">
    <property type="entry name" value="Glu/Gln-tRNA-synth_Ib_cat-dom"/>
</dbReference>
<dbReference type="HAMAP" id="MF_00126">
    <property type="entry name" value="Gln_tRNA_synth"/>
    <property type="match status" value="1"/>
</dbReference>
<comment type="similarity">
    <text evidence="1 9 10">Belongs to the class-I aminoacyl-tRNA synthetase family.</text>
</comment>
<feature type="binding site" evidence="9">
    <location>
        <begin position="275"/>
        <end position="277"/>
    </location>
    <ligand>
        <name>ATP</name>
        <dbReference type="ChEBI" id="CHEBI:30616"/>
    </ligand>
</feature>
<dbReference type="GO" id="GO:0005829">
    <property type="term" value="C:cytosol"/>
    <property type="evidence" value="ECO:0007669"/>
    <property type="project" value="TreeGrafter"/>
</dbReference>
<dbReference type="SUPFAM" id="SSF50715">
    <property type="entry name" value="Ribosomal protein L25-like"/>
    <property type="match status" value="1"/>
</dbReference>
<dbReference type="InterPro" id="IPR004514">
    <property type="entry name" value="Gln-tRNA-synth"/>
</dbReference>
<dbReference type="FunFam" id="3.40.50.620:FF:000037">
    <property type="entry name" value="Glutamine--tRNA ligase cytoplasmic"/>
    <property type="match status" value="1"/>
</dbReference>
<reference evidence="14 15" key="1">
    <citation type="submission" date="2019-02" db="EMBL/GenBank/DDBJ databases">
        <title>Deep-cultivation of Planctomycetes and their phenomic and genomic characterization uncovers novel biology.</title>
        <authorList>
            <person name="Wiegand S."/>
            <person name="Jogler M."/>
            <person name="Boedeker C."/>
            <person name="Pinto D."/>
            <person name="Vollmers J."/>
            <person name="Rivas-Marin E."/>
            <person name="Kohn T."/>
            <person name="Peeters S.H."/>
            <person name="Heuer A."/>
            <person name="Rast P."/>
            <person name="Oberbeckmann S."/>
            <person name="Bunk B."/>
            <person name="Jeske O."/>
            <person name="Meyerdierks A."/>
            <person name="Storesund J.E."/>
            <person name="Kallscheuer N."/>
            <person name="Luecker S."/>
            <person name="Lage O.M."/>
            <person name="Pohl T."/>
            <person name="Merkel B.J."/>
            <person name="Hornburger P."/>
            <person name="Mueller R.-W."/>
            <person name="Bruemmer F."/>
            <person name="Labrenz M."/>
            <person name="Spormann A.M."/>
            <person name="Op Den Camp H."/>
            <person name="Overmann J."/>
            <person name="Amann R."/>
            <person name="Jetten M.S.M."/>
            <person name="Mascher T."/>
            <person name="Medema M.H."/>
            <person name="Devos D.P."/>
            <person name="Kaster A.-K."/>
            <person name="Ovreas L."/>
            <person name="Rohde M."/>
            <person name="Galperin M.Y."/>
            <person name="Jogler C."/>
        </authorList>
    </citation>
    <scope>NUCLEOTIDE SEQUENCE [LARGE SCALE GENOMIC DNA]</scope>
    <source>
        <strain evidence="14 15">Pla52n</strain>
    </source>
</reference>
<dbReference type="EMBL" id="SJPN01000001">
    <property type="protein sequence ID" value="TWU07440.1"/>
    <property type="molecule type" value="Genomic_DNA"/>
</dbReference>
<comment type="catalytic activity">
    <reaction evidence="8 9">
        <text>tRNA(Gln) + L-glutamine + ATP = L-glutaminyl-tRNA(Gln) + AMP + diphosphate</text>
        <dbReference type="Rhea" id="RHEA:20121"/>
        <dbReference type="Rhea" id="RHEA-COMP:9662"/>
        <dbReference type="Rhea" id="RHEA-COMP:9681"/>
        <dbReference type="ChEBI" id="CHEBI:30616"/>
        <dbReference type="ChEBI" id="CHEBI:33019"/>
        <dbReference type="ChEBI" id="CHEBI:58359"/>
        <dbReference type="ChEBI" id="CHEBI:78442"/>
        <dbReference type="ChEBI" id="CHEBI:78521"/>
        <dbReference type="ChEBI" id="CHEBI:456215"/>
        <dbReference type="EC" id="6.1.1.18"/>
    </reaction>
</comment>
<dbReference type="PROSITE" id="PS00178">
    <property type="entry name" value="AA_TRNA_LIGASE_I"/>
    <property type="match status" value="1"/>
</dbReference>
<dbReference type="GO" id="GO:0004819">
    <property type="term" value="F:glutamine-tRNA ligase activity"/>
    <property type="evidence" value="ECO:0007669"/>
    <property type="project" value="UniProtKB-UniRule"/>
</dbReference>
<keyword evidence="4 9" id="KW-0547">Nucleotide-binding</keyword>
<evidence type="ECO:0000256" key="9">
    <source>
        <dbReference type="HAMAP-Rule" id="MF_00126"/>
    </source>
</evidence>
<dbReference type="AlphaFoldDB" id="A0A5C6B660"/>
<feature type="domain" description="Glutamyl/glutaminyl-tRNA synthetase class Ib catalytic" evidence="11">
    <location>
        <begin position="36"/>
        <end position="343"/>
    </location>
</feature>
<comment type="subunit">
    <text evidence="9">Monomer.</text>
</comment>
<dbReference type="InterPro" id="IPR001412">
    <property type="entry name" value="aa-tRNA-synth_I_CS"/>
</dbReference>
<feature type="binding site" evidence="9">
    <location>
        <begin position="43"/>
        <end position="45"/>
    </location>
    <ligand>
        <name>ATP</name>
        <dbReference type="ChEBI" id="CHEBI:30616"/>
    </ligand>
</feature>
<dbReference type="OrthoDB" id="9801560at2"/>
<accession>A0A5C6B660</accession>
<keyword evidence="6 9" id="KW-0648">Protein biosynthesis</keyword>
<evidence type="ECO:0000259" key="13">
    <source>
        <dbReference type="Pfam" id="PF20974"/>
    </source>
</evidence>
<dbReference type="InterPro" id="IPR022861">
    <property type="entry name" value="Gln_tRNA_ligase_bac"/>
</dbReference>
<evidence type="ECO:0000256" key="4">
    <source>
        <dbReference type="ARBA" id="ARBA00022741"/>
    </source>
</evidence>
<feature type="binding site" evidence="9">
    <location>
        <position position="238"/>
    </location>
    <ligand>
        <name>ATP</name>
        <dbReference type="ChEBI" id="CHEBI:30616"/>
    </ligand>
</feature>
<dbReference type="Pfam" id="PF00749">
    <property type="entry name" value="tRNA-synt_1c"/>
    <property type="match status" value="1"/>
</dbReference>
<dbReference type="RefSeq" id="WP_146517670.1">
    <property type="nucleotide sequence ID" value="NZ_CP151726.1"/>
</dbReference>
<dbReference type="PANTHER" id="PTHR43097">
    <property type="entry name" value="GLUTAMINE-TRNA LIGASE"/>
    <property type="match status" value="1"/>
</dbReference>
<dbReference type="InterPro" id="IPR014729">
    <property type="entry name" value="Rossmann-like_a/b/a_fold"/>
</dbReference>
<protein>
    <recommendedName>
        <fullName evidence="9">Glutamine--tRNA ligase</fullName>
        <ecNumber evidence="9">6.1.1.18</ecNumber>
    </recommendedName>
    <alternativeName>
        <fullName evidence="9">Glutaminyl-tRNA synthetase</fullName>
        <shortName evidence="9">GlnRS</shortName>
    </alternativeName>
</protein>
<feature type="domain" description="tRNA synthetases class I (E and Q) anti-codon binding" evidence="13">
    <location>
        <begin position="463"/>
        <end position="538"/>
    </location>
</feature>
<dbReference type="InterPro" id="IPR020059">
    <property type="entry name" value="Glu/Gln-tRNA-synth_Ib_codon-bd"/>
</dbReference>
<evidence type="ECO:0000313" key="14">
    <source>
        <dbReference type="EMBL" id="TWU07440.1"/>
    </source>
</evidence>
<proteinExistence type="inferred from homology"/>
<dbReference type="EC" id="6.1.1.18" evidence="9"/>
<feature type="domain" description="Glutamyl/glutaminyl-tRNA synthetase class Ib anti-codon binding" evidence="12">
    <location>
        <begin position="346"/>
        <end position="446"/>
    </location>
</feature>
<keyword evidence="3 9" id="KW-0436">Ligase</keyword>
<name>A0A5C6B660_9BACT</name>
<evidence type="ECO:0000256" key="1">
    <source>
        <dbReference type="ARBA" id="ARBA00005594"/>
    </source>
</evidence>
<feature type="binding site" evidence="9">
    <location>
        <position position="219"/>
    </location>
    <ligand>
        <name>L-glutamine</name>
        <dbReference type="ChEBI" id="CHEBI:58359"/>
    </ligand>
</feature>
<dbReference type="CDD" id="cd00807">
    <property type="entry name" value="GlnRS_core"/>
    <property type="match status" value="1"/>
</dbReference>
<dbReference type="FunFam" id="2.40.240.10:FF:000001">
    <property type="entry name" value="Glutamine--tRNA ligase"/>
    <property type="match status" value="1"/>
</dbReference>
<dbReference type="InterPro" id="IPR000924">
    <property type="entry name" value="Glu/Gln-tRNA-synth"/>
</dbReference>
<dbReference type="Gene3D" id="2.40.240.10">
    <property type="entry name" value="Ribosomal Protein L25, Chain P"/>
    <property type="match status" value="2"/>
</dbReference>
<dbReference type="PANTHER" id="PTHR43097:SF5">
    <property type="entry name" value="GLUTAMATE--TRNA LIGASE"/>
    <property type="match status" value="1"/>
</dbReference>
<evidence type="ECO:0000256" key="3">
    <source>
        <dbReference type="ARBA" id="ARBA00022598"/>
    </source>
</evidence>
<keyword evidence="2 9" id="KW-0963">Cytoplasm</keyword>
<dbReference type="SUPFAM" id="SSF52374">
    <property type="entry name" value="Nucleotidylyl transferase"/>
    <property type="match status" value="1"/>
</dbReference>